<comment type="caution">
    <text evidence="2">The sequence shown here is derived from an EMBL/GenBank/DDBJ whole genome shotgun (WGS) entry which is preliminary data.</text>
</comment>
<dbReference type="EMBL" id="JBGMDY010000011">
    <property type="protein sequence ID" value="KAL2318439.1"/>
    <property type="molecule type" value="Genomic_DNA"/>
</dbReference>
<dbReference type="Proteomes" id="UP001603857">
    <property type="component" value="Unassembled WGS sequence"/>
</dbReference>
<evidence type="ECO:0000313" key="1">
    <source>
        <dbReference type="EMBL" id="KAL2318437.1"/>
    </source>
</evidence>
<protein>
    <submittedName>
        <fullName evidence="2">Uncharacterized protein</fullName>
    </submittedName>
</protein>
<evidence type="ECO:0000313" key="2">
    <source>
        <dbReference type="EMBL" id="KAL2318439.1"/>
    </source>
</evidence>
<organism evidence="2 3">
    <name type="scientific">Flemingia macrophylla</name>
    <dbReference type="NCBI Taxonomy" id="520843"/>
    <lineage>
        <taxon>Eukaryota</taxon>
        <taxon>Viridiplantae</taxon>
        <taxon>Streptophyta</taxon>
        <taxon>Embryophyta</taxon>
        <taxon>Tracheophyta</taxon>
        <taxon>Spermatophyta</taxon>
        <taxon>Magnoliopsida</taxon>
        <taxon>eudicotyledons</taxon>
        <taxon>Gunneridae</taxon>
        <taxon>Pentapetalae</taxon>
        <taxon>rosids</taxon>
        <taxon>fabids</taxon>
        <taxon>Fabales</taxon>
        <taxon>Fabaceae</taxon>
        <taxon>Papilionoideae</taxon>
        <taxon>50 kb inversion clade</taxon>
        <taxon>NPAAA clade</taxon>
        <taxon>indigoferoid/millettioid clade</taxon>
        <taxon>Phaseoleae</taxon>
        <taxon>Flemingia</taxon>
    </lineage>
</organism>
<gene>
    <name evidence="1" type="ORF">Fmac_032313</name>
    <name evidence="2" type="ORF">Fmac_032315</name>
</gene>
<dbReference type="AlphaFoldDB" id="A0ABD1L4K4"/>
<reference evidence="2 3" key="1">
    <citation type="submission" date="2024-08" db="EMBL/GenBank/DDBJ databases">
        <title>Insights into the chromosomal genome structure of Flemingia macrophylla.</title>
        <authorList>
            <person name="Ding Y."/>
            <person name="Zhao Y."/>
            <person name="Bi W."/>
            <person name="Wu M."/>
            <person name="Zhao G."/>
            <person name="Gong Y."/>
            <person name="Li W."/>
            <person name="Zhang P."/>
        </authorList>
    </citation>
    <scope>NUCLEOTIDE SEQUENCE [LARGE SCALE GENOMIC DNA]</scope>
    <source>
        <strain evidence="2">DYQJB</strain>
        <tissue evidence="2">Leaf</tissue>
    </source>
</reference>
<keyword evidence="3" id="KW-1185">Reference proteome</keyword>
<dbReference type="EMBL" id="JBGMDY010000011">
    <property type="protein sequence ID" value="KAL2318437.1"/>
    <property type="molecule type" value="Genomic_DNA"/>
</dbReference>
<accession>A0ABD1L4K4</accession>
<sequence>MEPMYLRRVLSSSIVLMAPKYLRAVLSSSIVLPPSMLTSASSSFWIKSSGGGIATRALGLGLGRIPTGIFSVCE</sequence>
<name>A0ABD1L4K4_9FABA</name>
<proteinExistence type="predicted"/>
<evidence type="ECO:0000313" key="3">
    <source>
        <dbReference type="Proteomes" id="UP001603857"/>
    </source>
</evidence>